<dbReference type="CDD" id="cd00408">
    <property type="entry name" value="DHDPS-like"/>
    <property type="match status" value="1"/>
</dbReference>
<comment type="similarity">
    <text evidence="1 3">Belongs to the DapA family.</text>
</comment>
<evidence type="ECO:0000313" key="7">
    <source>
        <dbReference type="Proteomes" id="UP000509303"/>
    </source>
</evidence>
<dbReference type="EMBL" id="CP054929">
    <property type="protein sequence ID" value="QKW51111.1"/>
    <property type="molecule type" value="Genomic_DNA"/>
</dbReference>
<dbReference type="Pfam" id="PF00701">
    <property type="entry name" value="DHDPS"/>
    <property type="match status" value="1"/>
</dbReference>
<keyword evidence="7" id="KW-1185">Reference proteome</keyword>
<reference evidence="6 7" key="1">
    <citation type="submission" date="2020-06" db="EMBL/GenBank/DDBJ databases">
        <title>Genome mining for natural products.</title>
        <authorList>
            <person name="Zhang B."/>
            <person name="Shi J."/>
            <person name="Ge H."/>
        </authorList>
    </citation>
    <scope>NUCLEOTIDE SEQUENCE [LARGE SCALE GENOMIC DNA]</scope>
    <source>
        <strain evidence="6 7">NA00687</strain>
    </source>
</reference>
<dbReference type="GO" id="GO:0005829">
    <property type="term" value="C:cytosol"/>
    <property type="evidence" value="ECO:0007669"/>
    <property type="project" value="TreeGrafter"/>
</dbReference>
<dbReference type="SMART" id="SM01130">
    <property type="entry name" value="DHDPS"/>
    <property type="match status" value="1"/>
</dbReference>
<evidence type="ECO:0000256" key="3">
    <source>
        <dbReference type="PIRNR" id="PIRNR001365"/>
    </source>
</evidence>
<evidence type="ECO:0000256" key="4">
    <source>
        <dbReference type="PIRSR" id="PIRSR001365-1"/>
    </source>
</evidence>
<dbReference type="InterPro" id="IPR013785">
    <property type="entry name" value="Aldolase_TIM"/>
</dbReference>
<evidence type="ECO:0000256" key="2">
    <source>
        <dbReference type="ARBA" id="ARBA00023239"/>
    </source>
</evidence>
<dbReference type="InterPro" id="IPR002220">
    <property type="entry name" value="DapA-like"/>
</dbReference>
<dbReference type="AlphaFoldDB" id="A0A7H8N9M2"/>
<dbReference type="Gene3D" id="3.20.20.70">
    <property type="entry name" value="Aldolase class I"/>
    <property type="match status" value="1"/>
</dbReference>
<protein>
    <submittedName>
        <fullName evidence="6">Dihydrodipicolinate synthase family protein</fullName>
    </submittedName>
</protein>
<dbReference type="Proteomes" id="UP000509303">
    <property type="component" value="Chromosome"/>
</dbReference>
<evidence type="ECO:0000256" key="5">
    <source>
        <dbReference type="PIRSR" id="PIRSR001365-2"/>
    </source>
</evidence>
<gene>
    <name evidence="6" type="ORF">HUT08_17990</name>
</gene>
<accession>A0A7H8N9M2</accession>
<proteinExistence type="inferred from homology"/>
<dbReference type="PIRSF" id="PIRSF001365">
    <property type="entry name" value="DHDPS"/>
    <property type="match status" value="1"/>
</dbReference>
<feature type="active site" description="Schiff-base intermediate with substrate" evidence="4">
    <location>
        <position position="177"/>
    </location>
</feature>
<evidence type="ECO:0000313" key="6">
    <source>
        <dbReference type="EMBL" id="QKW51111.1"/>
    </source>
</evidence>
<dbReference type="PANTHER" id="PTHR12128:SF66">
    <property type="entry name" value="4-HYDROXY-2-OXOGLUTARATE ALDOLASE, MITOCHONDRIAL"/>
    <property type="match status" value="1"/>
</dbReference>
<dbReference type="PRINTS" id="PR00146">
    <property type="entry name" value="DHPICSNTHASE"/>
</dbReference>
<keyword evidence="2 3" id="KW-0456">Lyase</keyword>
<sequence length="322" mass="34158">MARTRTAQPFSAQPPLTGVISYPVTPFTPETGALDLPALHRLTNDLVTAGSHGIAPLGSTGESAYLSETEWDAVCETTLGAVAGRVSTVVGVAHYSTEGTARRARVAARHGATAIMVLPQVYWKLTDTELARHFAAVADASDLPVMLYNNPGTSGVDLPPETVVALARQIPNLTMVKESSGDATRFRAIRELSDGALSVYNGSNPLALEAFRAGAVGWCTAAPCLAPRWCLELYAAATAGDQERADAVLEELLPFLRFIVGYGLPRAIKAGLEIRGRAVGRPRPPLLPLPEAQVAELRRMLERLDTHPIPAQAEARAAGQPA</sequence>
<name>A0A7H8N9M2_9ACTN</name>
<dbReference type="SUPFAM" id="SSF51569">
    <property type="entry name" value="Aldolase"/>
    <property type="match status" value="1"/>
</dbReference>
<dbReference type="PANTHER" id="PTHR12128">
    <property type="entry name" value="DIHYDRODIPICOLINATE SYNTHASE"/>
    <property type="match status" value="1"/>
</dbReference>
<feature type="binding site" evidence="5">
    <location>
        <position position="60"/>
    </location>
    <ligand>
        <name>pyruvate</name>
        <dbReference type="ChEBI" id="CHEBI:15361"/>
    </ligand>
</feature>
<evidence type="ECO:0000256" key="1">
    <source>
        <dbReference type="ARBA" id="ARBA00007592"/>
    </source>
</evidence>
<feature type="active site" description="Proton donor/acceptor" evidence="4">
    <location>
        <position position="148"/>
    </location>
</feature>
<organism evidence="6 7">
    <name type="scientific">Streptomyces buecherae</name>
    <dbReference type="NCBI Taxonomy" id="2763006"/>
    <lineage>
        <taxon>Bacteria</taxon>
        <taxon>Bacillati</taxon>
        <taxon>Actinomycetota</taxon>
        <taxon>Actinomycetes</taxon>
        <taxon>Kitasatosporales</taxon>
        <taxon>Streptomycetaceae</taxon>
        <taxon>Streptomyces</taxon>
    </lineage>
</organism>
<dbReference type="GO" id="GO:0008840">
    <property type="term" value="F:4-hydroxy-tetrahydrodipicolinate synthase activity"/>
    <property type="evidence" value="ECO:0007669"/>
    <property type="project" value="TreeGrafter"/>
</dbReference>
<dbReference type="RefSeq" id="WP_176162836.1">
    <property type="nucleotide sequence ID" value="NZ_CP054929.1"/>
</dbReference>